<dbReference type="Pfam" id="PF13432">
    <property type="entry name" value="TPR_16"/>
    <property type="match status" value="1"/>
</dbReference>
<dbReference type="SUPFAM" id="SSF48452">
    <property type="entry name" value="TPR-like"/>
    <property type="match status" value="2"/>
</dbReference>
<keyword evidence="1" id="KW-0677">Repeat</keyword>
<dbReference type="AlphaFoldDB" id="E6XF96"/>
<reference evidence="3 4" key="1">
    <citation type="journal article" date="2010" name="Stand. Genomic Sci.">
        <title>Complete genome sequence of Cellulophaga algicola type strain (IC166).</title>
        <authorList>
            <person name="Abt B."/>
            <person name="Lu M."/>
            <person name="Misra M."/>
            <person name="Han C."/>
            <person name="Nolan M."/>
            <person name="Lucas S."/>
            <person name="Hammon N."/>
            <person name="Deshpande S."/>
            <person name="Cheng J.F."/>
            <person name="Tapia R."/>
            <person name="Goodwin L."/>
            <person name="Pitluck S."/>
            <person name="Liolios K."/>
            <person name="Pagani I."/>
            <person name="Ivanova N."/>
            <person name="Mavromatis K."/>
            <person name="Ovchinikova G."/>
            <person name="Pati A."/>
            <person name="Chen A."/>
            <person name="Palaniappan K."/>
            <person name="Land M."/>
            <person name="Hauser L."/>
            <person name="Chang Y.J."/>
            <person name="Jeffries C.D."/>
            <person name="Detter J.C."/>
            <person name="Brambilla E."/>
            <person name="Rohde M."/>
            <person name="Tindall B.J."/>
            <person name="Goker M."/>
            <person name="Woyke T."/>
            <person name="Bristow J."/>
            <person name="Eisen J.A."/>
            <person name="Markowitz V."/>
            <person name="Hugenholtz P."/>
            <person name="Kyrpides N.C."/>
            <person name="Klenk H.P."/>
            <person name="Lapidus A."/>
        </authorList>
    </citation>
    <scope>NUCLEOTIDE SEQUENCE [LARGE SCALE GENOMIC DNA]</scope>
    <source>
        <strain evidence="4">DSM 14237 / IC166 / ACAM 630</strain>
    </source>
</reference>
<dbReference type="InterPro" id="IPR011990">
    <property type="entry name" value="TPR-like_helical_dom_sf"/>
</dbReference>
<dbReference type="PANTHER" id="PTHR44858:SF1">
    <property type="entry name" value="UDP-N-ACETYLGLUCOSAMINE--PEPTIDE N-ACETYLGLUCOSAMINYLTRANSFERASE SPINDLY-RELATED"/>
    <property type="match status" value="1"/>
</dbReference>
<dbReference type="Pfam" id="PF14559">
    <property type="entry name" value="TPR_19"/>
    <property type="match status" value="1"/>
</dbReference>
<proteinExistence type="predicted"/>
<evidence type="ECO:0000256" key="2">
    <source>
        <dbReference type="ARBA" id="ARBA00022803"/>
    </source>
</evidence>
<keyword evidence="4" id="KW-1185">Reference proteome</keyword>
<name>E6XF96_CELAD</name>
<sequence>MLIFSLKNRYLKCSKKRTKYSMRKFILIIPILFCQLLLSQTDDMTNGFKLLEKGDFEKAETFFKEYLGEYPDNKTAKLCYGRAVGLSGDPEKANAMFKSLLVEYPGDFEIQINYNESFLWDKKYSEAEPLYEELVSENPENFGAVLGYANTLSNLKKYSKALVMVNRAIALQPENVSAKVSRKYMKLGYANSYVNNQEYQKGINYLNEIFTDFPEDRDALLNLANVYLIIKETEKAKNIYTRLAISPKDSITALNGIALAEHIGENDKEALRVAIQAKEKVNAIDDTKLKEQTYDRYVQALIWNNKYGKAKEEIALLEKRYPEKNWFAALKATRGMYTADFKTSLANYDAILARDSASFDGNLGKANALFASDRIIPAYEAAFQTLKIFNKQKDAQGFIEKLNIQFTPSVEEHIAYTFDNGNNVAYSSNTSFNVPITTRLLTTLSYQYRNTENSVTLNKAQSHVVLGGITYKLMPKTNLKAIVGINNSSGTDISYTQPVFDIKLQTQPFKLQSLDFGYQREVQSFNAELIEQEIVMNHFGLNYNLGTNFKLGWYTQLMHTRQTDDNIRNLLFTSLYYNVFKKPAFKVGLNFQYITFKDQLPIIYFSPETYQAFELFGDLRGKFSEKTTYMLSAASGLQKVEEDDQTVIFRAEVGVKHQFNKRWNVELYGKYSNIASATAAGFEFTEIGLKVKWLFLKEPFYFKKLKKNNE</sequence>
<dbReference type="KEGG" id="cao:Celal_3057"/>
<dbReference type="InterPro" id="IPR019734">
    <property type="entry name" value="TPR_rpt"/>
</dbReference>
<dbReference type="InterPro" id="IPR050498">
    <property type="entry name" value="Ycf3"/>
</dbReference>
<dbReference type="EMBL" id="CP002453">
    <property type="protein sequence ID" value="ADV50332.1"/>
    <property type="molecule type" value="Genomic_DNA"/>
</dbReference>
<dbReference type="SUPFAM" id="SSF56935">
    <property type="entry name" value="Porins"/>
    <property type="match status" value="1"/>
</dbReference>
<dbReference type="eggNOG" id="COG0457">
    <property type="taxonomic scope" value="Bacteria"/>
</dbReference>
<accession>E6XF96</accession>
<dbReference type="SMART" id="SM00028">
    <property type="entry name" value="TPR"/>
    <property type="match status" value="2"/>
</dbReference>
<keyword evidence="2" id="KW-0802">TPR repeat</keyword>
<gene>
    <name evidence="3" type="ordered locus">Celal_3057</name>
</gene>
<evidence type="ECO:0000313" key="4">
    <source>
        <dbReference type="Proteomes" id="UP000008634"/>
    </source>
</evidence>
<dbReference type="Proteomes" id="UP000008634">
    <property type="component" value="Chromosome"/>
</dbReference>
<evidence type="ECO:0000313" key="3">
    <source>
        <dbReference type="EMBL" id="ADV50332.1"/>
    </source>
</evidence>
<dbReference type="HOGENOM" id="CLU_408110_0_0_10"/>
<dbReference type="PANTHER" id="PTHR44858">
    <property type="entry name" value="TETRATRICOPEPTIDE REPEAT PROTEIN 6"/>
    <property type="match status" value="1"/>
</dbReference>
<protein>
    <submittedName>
        <fullName evidence="3">Tetratricopeptide TPR_1 repeat-containing protein</fullName>
    </submittedName>
</protein>
<dbReference type="Gene3D" id="1.25.40.10">
    <property type="entry name" value="Tetratricopeptide repeat domain"/>
    <property type="match status" value="1"/>
</dbReference>
<evidence type="ECO:0000256" key="1">
    <source>
        <dbReference type="ARBA" id="ARBA00022737"/>
    </source>
</evidence>
<organism evidence="3 4">
    <name type="scientific">Cellulophaga algicola (strain DSM 14237 / IC166 / ACAM 630)</name>
    <dbReference type="NCBI Taxonomy" id="688270"/>
    <lineage>
        <taxon>Bacteria</taxon>
        <taxon>Pseudomonadati</taxon>
        <taxon>Bacteroidota</taxon>
        <taxon>Flavobacteriia</taxon>
        <taxon>Flavobacteriales</taxon>
        <taxon>Flavobacteriaceae</taxon>
        <taxon>Cellulophaga</taxon>
    </lineage>
</organism>
<dbReference type="STRING" id="688270.Celal_3057"/>